<dbReference type="InterPro" id="IPR015886">
    <property type="entry name" value="H2TH_FPG"/>
</dbReference>
<evidence type="ECO:0000256" key="9">
    <source>
        <dbReference type="ARBA" id="ARBA00023204"/>
    </source>
</evidence>
<evidence type="ECO:0000256" key="3">
    <source>
        <dbReference type="ARBA" id="ARBA00022723"/>
    </source>
</evidence>
<dbReference type="GO" id="GO:0008270">
    <property type="term" value="F:zinc ion binding"/>
    <property type="evidence" value="ECO:0007669"/>
    <property type="project" value="UniProtKB-KW"/>
</dbReference>
<keyword evidence="10" id="KW-0456">Lyase</keyword>
<keyword evidence="8" id="KW-0238">DNA-binding</keyword>
<evidence type="ECO:0000256" key="12">
    <source>
        <dbReference type="ARBA" id="ARBA00023295"/>
    </source>
</evidence>
<name>A0A6J6T8S2_9ZZZZ</name>
<comment type="catalytic activity">
    <reaction evidence="13">
        <text>2'-deoxyribonucleotide-(2'-deoxyribose 5'-phosphate)-2'-deoxyribonucleotide-DNA = a 3'-end 2'-deoxyribonucleotide-(2,3-dehydro-2,3-deoxyribose 5'-phosphate)-DNA + a 5'-end 5'-phospho-2'-deoxyribonucleoside-DNA + H(+)</text>
        <dbReference type="Rhea" id="RHEA:66592"/>
        <dbReference type="Rhea" id="RHEA-COMP:13180"/>
        <dbReference type="Rhea" id="RHEA-COMP:16897"/>
        <dbReference type="Rhea" id="RHEA-COMP:17067"/>
        <dbReference type="ChEBI" id="CHEBI:15378"/>
        <dbReference type="ChEBI" id="CHEBI:136412"/>
        <dbReference type="ChEBI" id="CHEBI:157695"/>
        <dbReference type="ChEBI" id="CHEBI:167181"/>
        <dbReference type="EC" id="4.2.99.18"/>
    </reaction>
</comment>
<dbReference type="CDD" id="cd08970">
    <property type="entry name" value="AcNei1_N"/>
    <property type="match status" value="1"/>
</dbReference>
<dbReference type="Pfam" id="PF01149">
    <property type="entry name" value="Fapy_DNA_glyco"/>
    <property type="match status" value="1"/>
</dbReference>
<dbReference type="PROSITE" id="PS51066">
    <property type="entry name" value="ZF_FPG_2"/>
    <property type="match status" value="1"/>
</dbReference>
<evidence type="ECO:0000259" key="15">
    <source>
        <dbReference type="PROSITE" id="PS51068"/>
    </source>
</evidence>
<gene>
    <name evidence="16" type="ORF">UFOPK2766_01187</name>
</gene>
<evidence type="ECO:0000256" key="10">
    <source>
        <dbReference type="ARBA" id="ARBA00023239"/>
    </source>
</evidence>
<dbReference type="PANTHER" id="PTHR42697">
    <property type="entry name" value="ENDONUCLEASE 8"/>
    <property type="match status" value="1"/>
</dbReference>
<evidence type="ECO:0000256" key="8">
    <source>
        <dbReference type="ARBA" id="ARBA00023125"/>
    </source>
</evidence>
<dbReference type="InterPro" id="IPR010979">
    <property type="entry name" value="Ribosomal_uS13-like_H2TH"/>
</dbReference>
<keyword evidence="7" id="KW-0862">Zinc</keyword>
<keyword evidence="6" id="KW-0378">Hydrolase</keyword>
<evidence type="ECO:0000256" key="1">
    <source>
        <dbReference type="ARBA" id="ARBA00009409"/>
    </source>
</evidence>
<dbReference type="SUPFAM" id="SSF81624">
    <property type="entry name" value="N-terminal domain of MutM-like DNA repair proteins"/>
    <property type="match status" value="1"/>
</dbReference>
<evidence type="ECO:0000256" key="13">
    <source>
        <dbReference type="ARBA" id="ARBA00044632"/>
    </source>
</evidence>
<dbReference type="InterPro" id="IPR000214">
    <property type="entry name" value="Znf_DNA_glyclase/AP_lyase"/>
</dbReference>
<dbReference type="GO" id="GO:0006284">
    <property type="term" value="P:base-excision repair"/>
    <property type="evidence" value="ECO:0007669"/>
    <property type="project" value="InterPro"/>
</dbReference>
<dbReference type="SUPFAM" id="SSF46946">
    <property type="entry name" value="S13-like H2TH domain"/>
    <property type="match status" value="1"/>
</dbReference>
<keyword evidence="11" id="KW-0511">Multifunctional enzyme</keyword>
<evidence type="ECO:0000256" key="5">
    <source>
        <dbReference type="ARBA" id="ARBA00022771"/>
    </source>
</evidence>
<evidence type="ECO:0000256" key="7">
    <source>
        <dbReference type="ARBA" id="ARBA00022833"/>
    </source>
</evidence>
<reference evidence="16" key="1">
    <citation type="submission" date="2020-05" db="EMBL/GenBank/DDBJ databases">
        <authorList>
            <person name="Chiriac C."/>
            <person name="Salcher M."/>
            <person name="Ghai R."/>
            <person name="Kavagutti S V."/>
        </authorList>
    </citation>
    <scope>NUCLEOTIDE SEQUENCE</scope>
</reference>
<dbReference type="PROSITE" id="PS51068">
    <property type="entry name" value="FPG_CAT"/>
    <property type="match status" value="1"/>
</dbReference>
<keyword evidence="5" id="KW-0863">Zinc-finger</keyword>
<organism evidence="16">
    <name type="scientific">freshwater metagenome</name>
    <dbReference type="NCBI Taxonomy" id="449393"/>
    <lineage>
        <taxon>unclassified sequences</taxon>
        <taxon>metagenomes</taxon>
        <taxon>ecological metagenomes</taxon>
    </lineage>
</organism>
<dbReference type="Gene3D" id="3.20.190.10">
    <property type="entry name" value="MutM-like, N-terminal"/>
    <property type="match status" value="1"/>
</dbReference>
<sequence>MPEGHTIHRLARQLNASLATKPVQASSPQGRFADGAERLDGLTLLGAEAWGKYLFCEFDSGDVLHVHLGLIGKFRSRKAPVPDPVGQVRLRLQNEAIAWDLSGPTRCEIISPSEQEQISSRLGADPLRSDADVAAAQEKFSQSKRAVGALVLDQSVIAGIGNVYRAELLFLCAIHPARQARSLSEDEFALLWSETVRLLRIGERMGRIVTTDPAEIGATRSRMKSEERLYAYHRDVCKRCGSGIEVLKIGGRPIWYCPSCQPS</sequence>
<dbReference type="SUPFAM" id="SSF57716">
    <property type="entry name" value="Glucocorticoid receptor-like (DNA-binding domain)"/>
    <property type="match status" value="1"/>
</dbReference>
<dbReference type="PANTHER" id="PTHR42697:SF3">
    <property type="entry name" value="ENDONUCLEASE 8 1"/>
    <property type="match status" value="1"/>
</dbReference>
<dbReference type="EC" id="4.2.99.18" evidence="2"/>
<keyword evidence="3" id="KW-0479">Metal-binding</keyword>
<keyword evidence="12" id="KW-0326">Glycosidase</keyword>
<keyword evidence="4" id="KW-0227">DNA damage</keyword>
<dbReference type="InterPro" id="IPR015887">
    <property type="entry name" value="DNA_glyclase_Znf_dom_DNA_BS"/>
</dbReference>
<evidence type="ECO:0000256" key="4">
    <source>
        <dbReference type="ARBA" id="ARBA00022763"/>
    </source>
</evidence>
<evidence type="ECO:0000313" key="16">
    <source>
        <dbReference type="EMBL" id="CAB4743334.1"/>
    </source>
</evidence>
<dbReference type="GO" id="GO:0140078">
    <property type="term" value="F:class I DNA-(apurinic or apyrimidinic site) endonuclease activity"/>
    <property type="evidence" value="ECO:0007669"/>
    <property type="project" value="UniProtKB-EC"/>
</dbReference>
<dbReference type="InterPro" id="IPR012319">
    <property type="entry name" value="FPG_cat"/>
</dbReference>
<dbReference type="InterPro" id="IPR035937">
    <property type="entry name" value="FPG_N"/>
</dbReference>
<evidence type="ECO:0000259" key="14">
    <source>
        <dbReference type="PROSITE" id="PS51066"/>
    </source>
</evidence>
<dbReference type="AlphaFoldDB" id="A0A6J6T8S2"/>
<proteinExistence type="inferred from homology"/>
<accession>A0A6J6T8S2</accession>
<dbReference type="EMBL" id="CAEZYU010000050">
    <property type="protein sequence ID" value="CAB4743334.1"/>
    <property type="molecule type" value="Genomic_DNA"/>
</dbReference>
<dbReference type="PROSITE" id="PS01242">
    <property type="entry name" value="ZF_FPG_1"/>
    <property type="match status" value="1"/>
</dbReference>
<comment type="similarity">
    <text evidence="1">Belongs to the FPG family.</text>
</comment>
<protein>
    <recommendedName>
        <fullName evidence="2">DNA-(apurinic or apyrimidinic site) lyase</fullName>
        <ecNumber evidence="2">4.2.99.18</ecNumber>
    </recommendedName>
</protein>
<keyword evidence="9" id="KW-0234">DNA repair</keyword>
<feature type="domain" description="FPG-type" evidence="14">
    <location>
        <begin position="228"/>
        <end position="262"/>
    </location>
</feature>
<dbReference type="SMART" id="SM00898">
    <property type="entry name" value="Fapy_DNA_glyco"/>
    <property type="match status" value="1"/>
</dbReference>
<dbReference type="Gene3D" id="1.10.8.50">
    <property type="match status" value="1"/>
</dbReference>
<dbReference type="Pfam" id="PF06831">
    <property type="entry name" value="H2TH"/>
    <property type="match status" value="1"/>
</dbReference>
<evidence type="ECO:0000256" key="11">
    <source>
        <dbReference type="ARBA" id="ARBA00023268"/>
    </source>
</evidence>
<dbReference type="SMART" id="SM01232">
    <property type="entry name" value="H2TH"/>
    <property type="match status" value="1"/>
</dbReference>
<evidence type="ECO:0000256" key="2">
    <source>
        <dbReference type="ARBA" id="ARBA00012720"/>
    </source>
</evidence>
<feature type="domain" description="Formamidopyrimidine-DNA glycosylase catalytic" evidence="15">
    <location>
        <begin position="2"/>
        <end position="75"/>
    </location>
</feature>
<evidence type="ECO:0000256" key="6">
    <source>
        <dbReference type="ARBA" id="ARBA00022801"/>
    </source>
</evidence>
<dbReference type="GO" id="GO:0000703">
    <property type="term" value="F:oxidized pyrimidine nucleobase lesion DNA N-glycosylase activity"/>
    <property type="evidence" value="ECO:0007669"/>
    <property type="project" value="TreeGrafter"/>
</dbReference>
<dbReference type="GO" id="GO:0003684">
    <property type="term" value="F:damaged DNA binding"/>
    <property type="evidence" value="ECO:0007669"/>
    <property type="project" value="InterPro"/>
</dbReference>